<sequence length="213" mass="24443">MTVQLTLGQCGAALGPKHRKGPPYATDCGSDSHAMARGQQTRPERHHAYAIELEYMGRLHSHSLAWGYKNLDAKGEDVEDWITSNKLILINTAYDEPTSLSRSWNTKSTPDLAAATDDIQKVTRREVCSQLGGSDHRPVILNVNRDIKLNPQRLLPIWNYKKVDLEKFQEIAHSPIKNVSSHIKQYRHQHLYIYKKHHKSRKIVYTERQKEGL</sequence>
<organism evidence="3 4">
    <name type="scientific">Elysia crispata</name>
    <name type="common">lettuce slug</name>
    <dbReference type="NCBI Taxonomy" id="231223"/>
    <lineage>
        <taxon>Eukaryota</taxon>
        <taxon>Metazoa</taxon>
        <taxon>Spiralia</taxon>
        <taxon>Lophotrochozoa</taxon>
        <taxon>Mollusca</taxon>
        <taxon>Gastropoda</taxon>
        <taxon>Heterobranchia</taxon>
        <taxon>Euthyneura</taxon>
        <taxon>Panpulmonata</taxon>
        <taxon>Sacoglossa</taxon>
        <taxon>Placobranchoidea</taxon>
        <taxon>Plakobranchidae</taxon>
        <taxon>Elysia</taxon>
    </lineage>
</organism>
<evidence type="ECO:0000313" key="3">
    <source>
        <dbReference type="EMBL" id="KAK3728210.1"/>
    </source>
</evidence>
<dbReference type="SUPFAM" id="SSF56219">
    <property type="entry name" value="DNase I-like"/>
    <property type="match status" value="1"/>
</dbReference>
<dbReference type="InterPro" id="IPR052560">
    <property type="entry name" value="RdDP_mobile_element"/>
</dbReference>
<dbReference type="GO" id="GO:0003824">
    <property type="term" value="F:catalytic activity"/>
    <property type="evidence" value="ECO:0007669"/>
    <property type="project" value="InterPro"/>
</dbReference>
<reference evidence="3" key="1">
    <citation type="journal article" date="2023" name="G3 (Bethesda)">
        <title>A reference genome for the long-term kleptoplast-retaining sea slug Elysia crispata morphotype clarki.</title>
        <authorList>
            <person name="Eastman K.E."/>
            <person name="Pendleton A.L."/>
            <person name="Shaikh M.A."/>
            <person name="Suttiyut T."/>
            <person name="Ogas R."/>
            <person name="Tomko P."/>
            <person name="Gavelis G."/>
            <person name="Widhalm J.R."/>
            <person name="Wisecaver J.H."/>
        </authorList>
    </citation>
    <scope>NUCLEOTIDE SEQUENCE</scope>
    <source>
        <strain evidence="3">ECLA1</strain>
    </source>
</reference>
<evidence type="ECO:0000313" key="4">
    <source>
        <dbReference type="Proteomes" id="UP001283361"/>
    </source>
</evidence>
<dbReference type="Proteomes" id="UP001283361">
    <property type="component" value="Unassembled WGS sequence"/>
</dbReference>
<name>A0AAE0Y0K7_9GAST</name>
<dbReference type="PANTHER" id="PTHR36688:SF2">
    <property type="entry name" value="ENDONUCLEASE_EXONUCLEASE_PHOSPHATASE DOMAIN-CONTAINING PROTEIN"/>
    <property type="match status" value="1"/>
</dbReference>
<keyword evidence="4" id="KW-1185">Reference proteome</keyword>
<evidence type="ECO:0000256" key="1">
    <source>
        <dbReference type="SAM" id="MobiDB-lite"/>
    </source>
</evidence>
<feature type="region of interest" description="Disordered" evidence="1">
    <location>
        <begin position="14"/>
        <end position="43"/>
    </location>
</feature>
<accession>A0AAE0Y0K7</accession>
<dbReference type="Pfam" id="PF14529">
    <property type="entry name" value="Exo_endo_phos_2"/>
    <property type="match status" value="1"/>
</dbReference>
<evidence type="ECO:0000259" key="2">
    <source>
        <dbReference type="Pfam" id="PF14529"/>
    </source>
</evidence>
<dbReference type="InterPro" id="IPR036691">
    <property type="entry name" value="Endo/exonu/phosph_ase_sf"/>
</dbReference>
<proteinExistence type="predicted"/>
<protein>
    <recommendedName>
        <fullName evidence="2">Endonuclease/exonuclease/phosphatase domain-containing protein</fullName>
    </recommendedName>
</protein>
<dbReference type="AlphaFoldDB" id="A0AAE0Y0K7"/>
<dbReference type="Gene3D" id="3.60.10.10">
    <property type="entry name" value="Endonuclease/exonuclease/phosphatase"/>
    <property type="match status" value="1"/>
</dbReference>
<gene>
    <name evidence="3" type="ORF">RRG08_014993</name>
</gene>
<comment type="caution">
    <text evidence="3">The sequence shown here is derived from an EMBL/GenBank/DDBJ whole genome shotgun (WGS) entry which is preliminary data.</text>
</comment>
<dbReference type="EMBL" id="JAWDGP010007197">
    <property type="protein sequence ID" value="KAK3728210.1"/>
    <property type="molecule type" value="Genomic_DNA"/>
</dbReference>
<feature type="domain" description="Endonuclease/exonuclease/phosphatase" evidence="2">
    <location>
        <begin position="61"/>
        <end position="140"/>
    </location>
</feature>
<dbReference type="PANTHER" id="PTHR36688">
    <property type="entry name" value="ENDO/EXONUCLEASE/PHOSPHATASE DOMAIN-CONTAINING PROTEIN"/>
    <property type="match status" value="1"/>
</dbReference>
<dbReference type="InterPro" id="IPR005135">
    <property type="entry name" value="Endo/exonuclease/phosphatase"/>
</dbReference>